<comment type="caution">
    <text evidence="1">The sequence shown here is derived from an EMBL/GenBank/DDBJ whole genome shotgun (WGS) entry which is preliminary data.</text>
</comment>
<reference evidence="1 2" key="1">
    <citation type="journal article" date="2019" name="Sci. Rep.">
        <title>Orb-weaving spider Araneus ventricosus genome elucidates the spidroin gene catalogue.</title>
        <authorList>
            <person name="Kono N."/>
            <person name="Nakamura H."/>
            <person name="Ohtoshi R."/>
            <person name="Moran D.A.P."/>
            <person name="Shinohara A."/>
            <person name="Yoshida Y."/>
            <person name="Fujiwara M."/>
            <person name="Mori M."/>
            <person name="Tomita M."/>
            <person name="Arakawa K."/>
        </authorList>
    </citation>
    <scope>NUCLEOTIDE SEQUENCE [LARGE SCALE GENOMIC DNA]</scope>
</reference>
<dbReference type="AlphaFoldDB" id="A0A4Y1ZWZ5"/>
<evidence type="ECO:0000313" key="1">
    <source>
        <dbReference type="EMBL" id="GBL71336.1"/>
    </source>
</evidence>
<sequence>MLVFQRLKAGFRQPLFSVKFCKLENVACKNNVENQYSQTELLLLATKWQERWKNSAKGSCTKKFFEEVKFNMLYGDFYYNQVLTSHGVFGAHQQRLFGKEGVCPCGEQLETIDHSLLKCKIWGKERDDCPTSWLQKDISDFVFYSPFKKGAIDILKTLMSSCLTS</sequence>
<dbReference type="Proteomes" id="UP000499080">
    <property type="component" value="Unassembled WGS sequence"/>
</dbReference>
<evidence type="ECO:0000313" key="2">
    <source>
        <dbReference type="Proteomes" id="UP000499080"/>
    </source>
</evidence>
<gene>
    <name evidence="1" type="ORF">AVEN_229435_1</name>
</gene>
<protein>
    <recommendedName>
        <fullName evidence="3">Reverse transcriptase zinc-binding domain-containing protein</fullName>
    </recommendedName>
</protein>
<proteinExistence type="predicted"/>
<name>A0A4Y1ZWZ5_ARAVE</name>
<keyword evidence="2" id="KW-1185">Reference proteome</keyword>
<dbReference type="EMBL" id="BGPR01078632">
    <property type="protein sequence ID" value="GBL71336.1"/>
    <property type="molecule type" value="Genomic_DNA"/>
</dbReference>
<evidence type="ECO:0008006" key="3">
    <source>
        <dbReference type="Google" id="ProtNLM"/>
    </source>
</evidence>
<accession>A0A4Y1ZWZ5</accession>
<organism evidence="1 2">
    <name type="scientific">Araneus ventricosus</name>
    <name type="common">Orbweaver spider</name>
    <name type="synonym">Epeira ventricosa</name>
    <dbReference type="NCBI Taxonomy" id="182803"/>
    <lineage>
        <taxon>Eukaryota</taxon>
        <taxon>Metazoa</taxon>
        <taxon>Ecdysozoa</taxon>
        <taxon>Arthropoda</taxon>
        <taxon>Chelicerata</taxon>
        <taxon>Arachnida</taxon>
        <taxon>Araneae</taxon>
        <taxon>Araneomorphae</taxon>
        <taxon>Entelegynae</taxon>
        <taxon>Araneoidea</taxon>
        <taxon>Araneidae</taxon>
        <taxon>Araneus</taxon>
    </lineage>
</organism>
<dbReference type="OrthoDB" id="6437556at2759"/>